<name>A0AA47N5B7_MERPO</name>
<gene>
    <name evidence="2" type="ORF">N1851_006500</name>
</gene>
<evidence type="ECO:0000256" key="1">
    <source>
        <dbReference type="SAM" id="MobiDB-lite"/>
    </source>
</evidence>
<dbReference type="EMBL" id="JAOPHQ010001140">
    <property type="protein sequence ID" value="KAK0152134.1"/>
    <property type="molecule type" value="Genomic_DNA"/>
</dbReference>
<evidence type="ECO:0000313" key="3">
    <source>
        <dbReference type="Proteomes" id="UP001174136"/>
    </source>
</evidence>
<protein>
    <submittedName>
        <fullName evidence="2">Uncharacterized protein</fullName>
    </submittedName>
</protein>
<proteinExistence type="predicted"/>
<comment type="caution">
    <text evidence="2">The sequence shown here is derived from an EMBL/GenBank/DDBJ whole genome shotgun (WGS) entry which is preliminary data.</text>
</comment>
<reference evidence="2" key="1">
    <citation type="journal article" date="2023" name="Front. Mar. Sci.">
        <title>A new Merluccius polli reference genome to investigate the effects of global change in West African waters.</title>
        <authorList>
            <person name="Mateo J.L."/>
            <person name="Blanco-Fernandez C."/>
            <person name="Garcia-Vazquez E."/>
            <person name="Machado-Schiaffino G."/>
        </authorList>
    </citation>
    <scope>NUCLEOTIDE SEQUENCE</scope>
    <source>
        <strain evidence="2">C29</strain>
        <tissue evidence="2">Fin</tissue>
    </source>
</reference>
<sequence length="101" mass="11450">MFTEEMHPQYQIDDSSSSAATAPRLTQKKLDLRSPLSEKRKREITDKIAEFVGLDMRPVNIVEGEGFKELMRTLEPGYTVPKTVMNAVNAKYTSTRAEISK</sequence>
<organism evidence="2 3">
    <name type="scientific">Merluccius polli</name>
    <name type="common">Benguela hake</name>
    <name type="synonym">Merluccius cadenati</name>
    <dbReference type="NCBI Taxonomy" id="89951"/>
    <lineage>
        <taxon>Eukaryota</taxon>
        <taxon>Metazoa</taxon>
        <taxon>Chordata</taxon>
        <taxon>Craniata</taxon>
        <taxon>Vertebrata</taxon>
        <taxon>Euteleostomi</taxon>
        <taxon>Actinopterygii</taxon>
        <taxon>Neopterygii</taxon>
        <taxon>Teleostei</taxon>
        <taxon>Neoteleostei</taxon>
        <taxon>Acanthomorphata</taxon>
        <taxon>Zeiogadaria</taxon>
        <taxon>Gadariae</taxon>
        <taxon>Gadiformes</taxon>
        <taxon>Gadoidei</taxon>
        <taxon>Merlucciidae</taxon>
        <taxon>Merluccius</taxon>
    </lineage>
</organism>
<dbReference type="AlphaFoldDB" id="A0AA47N5B7"/>
<feature type="compositionally biased region" description="Basic and acidic residues" evidence="1">
    <location>
        <begin position="28"/>
        <end position="39"/>
    </location>
</feature>
<keyword evidence="3" id="KW-1185">Reference proteome</keyword>
<dbReference type="SUPFAM" id="SSF140996">
    <property type="entry name" value="Hermes dimerisation domain"/>
    <property type="match status" value="1"/>
</dbReference>
<accession>A0AA47N5B7</accession>
<dbReference type="Gene3D" id="1.10.10.1070">
    <property type="entry name" value="Zinc finger, BED domain-containing"/>
    <property type="match status" value="1"/>
</dbReference>
<evidence type="ECO:0000313" key="2">
    <source>
        <dbReference type="EMBL" id="KAK0152134.1"/>
    </source>
</evidence>
<feature type="region of interest" description="Disordered" evidence="1">
    <location>
        <begin position="1"/>
        <end position="39"/>
    </location>
</feature>
<dbReference type="Proteomes" id="UP001174136">
    <property type="component" value="Unassembled WGS sequence"/>
</dbReference>